<evidence type="ECO:0000313" key="1">
    <source>
        <dbReference type="EMBL" id="SEB86878.1"/>
    </source>
</evidence>
<dbReference type="OrthoDB" id="5493262at2"/>
<dbReference type="Proteomes" id="UP000182409">
    <property type="component" value="Unassembled WGS sequence"/>
</dbReference>
<proteinExistence type="predicted"/>
<evidence type="ECO:0008006" key="3">
    <source>
        <dbReference type="Google" id="ProtNLM"/>
    </source>
</evidence>
<dbReference type="InterPro" id="IPR012467">
    <property type="entry name" value="DUF1684"/>
</dbReference>
<dbReference type="PANTHER" id="PTHR41913:SF1">
    <property type="entry name" value="DUF1684 DOMAIN-CONTAINING PROTEIN"/>
    <property type="match status" value="1"/>
</dbReference>
<evidence type="ECO:0000313" key="2">
    <source>
        <dbReference type="Proteomes" id="UP000182409"/>
    </source>
</evidence>
<name>A0A1H4MW25_9BACT</name>
<reference evidence="1 2" key="1">
    <citation type="submission" date="2016-10" db="EMBL/GenBank/DDBJ databases">
        <authorList>
            <person name="de Groot N.N."/>
        </authorList>
    </citation>
    <scope>NUCLEOTIDE SEQUENCE [LARGE SCALE GENOMIC DNA]</scope>
    <source>
        <strain evidence="1 2">AB35.6</strain>
    </source>
</reference>
<dbReference type="PANTHER" id="PTHR41913">
    <property type="entry name" value="DUF1684 DOMAIN-CONTAINING PROTEIN"/>
    <property type="match status" value="1"/>
</dbReference>
<organism evidence="1 2">
    <name type="scientific">Terriglobus roseus</name>
    <dbReference type="NCBI Taxonomy" id="392734"/>
    <lineage>
        <taxon>Bacteria</taxon>
        <taxon>Pseudomonadati</taxon>
        <taxon>Acidobacteriota</taxon>
        <taxon>Terriglobia</taxon>
        <taxon>Terriglobales</taxon>
        <taxon>Acidobacteriaceae</taxon>
        <taxon>Terriglobus</taxon>
    </lineage>
</organism>
<dbReference type="AlphaFoldDB" id="A0A1H4MW25"/>
<dbReference type="PROSITE" id="PS51257">
    <property type="entry name" value="PROKAR_LIPOPROTEIN"/>
    <property type="match status" value="1"/>
</dbReference>
<protein>
    <recommendedName>
        <fullName evidence="3">DUF1684 domain-containing protein</fullName>
    </recommendedName>
</protein>
<gene>
    <name evidence="1" type="ORF">SAMN05443244_2050</name>
</gene>
<dbReference type="RefSeq" id="WP_074653787.1">
    <property type="nucleotide sequence ID" value="NZ_FNSD01000001.1"/>
</dbReference>
<accession>A0A1H4MW25</accession>
<dbReference type="Pfam" id="PF07920">
    <property type="entry name" value="DUF1684"/>
    <property type="match status" value="1"/>
</dbReference>
<sequence length="315" mass="35089">MGSSSNRGIRVIAYLLLSAGLWSGLGCNRVHVPPYSEAEELKFRADERKDLSGPRGDLAQLRNQVIEGTTSVGNGPERVKLEHWPGQPMELAVNGKDIVVTKVSGDALLDGRPMTDGEVIPPAEKGQQHWITNGPISIRMTKHKQERWLQVLDAKSEPLQTLHALNFYPPSPRYRVAAEWVPLAGGYGLTYHRTNGGSDLAETAPGYVEFLLDGKRYRLYATLEEGMLYIVFRDQTSKTETYPSARFLEILFDSRAFDPSHPFDPSKRTKMALDFNQAVNPACAYNPNTHCPIAPPENRLPIAIPAGEKRYHPVD</sequence>
<dbReference type="EMBL" id="FNSD01000001">
    <property type="protein sequence ID" value="SEB86878.1"/>
    <property type="molecule type" value="Genomic_DNA"/>
</dbReference>